<evidence type="ECO:0000256" key="1">
    <source>
        <dbReference type="SAM" id="SignalP"/>
    </source>
</evidence>
<gene>
    <name evidence="2" type="ORF">CLV98_102391</name>
</gene>
<reference evidence="2 3" key="1">
    <citation type="submission" date="2018-03" db="EMBL/GenBank/DDBJ databases">
        <title>Genomic Encyclopedia of Archaeal and Bacterial Type Strains, Phase II (KMG-II): from individual species to whole genera.</title>
        <authorList>
            <person name="Goeker M."/>
        </authorList>
    </citation>
    <scope>NUCLEOTIDE SEQUENCE [LARGE SCALE GENOMIC DNA]</scope>
    <source>
        <strain evidence="2 3">DSM 100346</strain>
    </source>
</reference>
<keyword evidence="1" id="KW-0732">Signal</keyword>
<protein>
    <recommendedName>
        <fullName evidence="4">Lipoprotein</fullName>
    </recommendedName>
</protein>
<keyword evidence="3" id="KW-1185">Reference proteome</keyword>
<dbReference type="EMBL" id="QGDT01000002">
    <property type="protein sequence ID" value="PWJ59557.1"/>
    <property type="molecule type" value="Genomic_DNA"/>
</dbReference>
<evidence type="ECO:0000313" key="2">
    <source>
        <dbReference type="EMBL" id="PWJ59557.1"/>
    </source>
</evidence>
<organism evidence="2 3">
    <name type="scientific">Dyadobacter jejuensis</name>
    <dbReference type="NCBI Taxonomy" id="1082580"/>
    <lineage>
        <taxon>Bacteria</taxon>
        <taxon>Pseudomonadati</taxon>
        <taxon>Bacteroidota</taxon>
        <taxon>Cytophagia</taxon>
        <taxon>Cytophagales</taxon>
        <taxon>Spirosomataceae</taxon>
        <taxon>Dyadobacter</taxon>
    </lineage>
</organism>
<comment type="caution">
    <text evidence="2">The sequence shown here is derived from an EMBL/GenBank/DDBJ whole genome shotgun (WGS) entry which is preliminary data.</text>
</comment>
<dbReference type="Proteomes" id="UP000245880">
    <property type="component" value="Unassembled WGS sequence"/>
</dbReference>
<name>A0A316BAI5_9BACT</name>
<evidence type="ECO:0000313" key="3">
    <source>
        <dbReference type="Proteomes" id="UP000245880"/>
    </source>
</evidence>
<evidence type="ECO:0008006" key="4">
    <source>
        <dbReference type="Google" id="ProtNLM"/>
    </source>
</evidence>
<dbReference type="PROSITE" id="PS51257">
    <property type="entry name" value="PROKAR_LIPOPROTEIN"/>
    <property type="match status" value="1"/>
</dbReference>
<sequence>MKPFFLHTGLYALLFWSLLSACQPGSKEATDAAADSLALNDPIQNELNSNQSQLLEEIFSNSTEGSVRGISIGDEPSKVKALETYEMFEESADHLGYTHETDQHETIDIQYHLSAAGVVNKIEIDVYLNSPEATKQLWESGKNYFTDKYGAGTDQQMVYQWNESTMTVLMEDVTKGKDFGLKFLFAPRSKQALAHN</sequence>
<feature type="chain" id="PRO_5016322963" description="Lipoprotein" evidence="1">
    <location>
        <begin position="22"/>
        <end position="196"/>
    </location>
</feature>
<dbReference type="RefSeq" id="WP_109673411.1">
    <property type="nucleotide sequence ID" value="NZ_QGDT01000002.1"/>
</dbReference>
<accession>A0A316BAI5</accession>
<dbReference type="AlphaFoldDB" id="A0A316BAI5"/>
<dbReference type="OrthoDB" id="958015at2"/>
<proteinExistence type="predicted"/>
<feature type="signal peptide" evidence="1">
    <location>
        <begin position="1"/>
        <end position="21"/>
    </location>
</feature>